<gene>
    <name evidence="1" type="ORF">LTR37_006965</name>
</gene>
<evidence type="ECO:0000313" key="2">
    <source>
        <dbReference type="Proteomes" id="UP001281147"/>
    </source>
</evidence>
<reference evidence="1" key="1">
    <citation type="submission" date="2023-07" db="EMBL/GenBank/DDBJ databases">
        <title>Black Yeasts Isolated from many extreme environments.</title>
        <authorList>
            <person name="Coleine C."/>
            <person name="Stajich J.E."/>
            <person name="Selbmann L."/>
        </authorList>
    </citation>
    <scope>NUCLEOTIDE SEQUENCE</scope>
    <source>
        <strain evidence="1">CCFEE 5714</strain>
    </source>
</reference>
<proteinExistence type="predicted"/>
<comment type="caution">
    <text evidence="1">The sequence shown here is derived from an EMBL/GenBank/DDBJ whole genome shotgun (WGS) entry which is preliminary data.</text>
</comment>
<dbReference type="Proteomes" id="UP001281147">
    <property type="component" value="Unassembled WGS sequence"/>
</dbReference>
<keyword evidence="2" id="KW-1185">Reference proteome</keyword>
<protein>
    <submittedName>
        <fullName evidence="1">Uncharacterized protein</fullName>
    </submittedName>
</protein>
<dbReference type="EMBL" id="JAUTXU010000047">
    <property type="protein sequence ID" value="KAK3715740.1"/>
    <property type="molecule type" value="Genomic_DNA"/>
</dbReference>
<accession>A0ACC3NEX1</accession>
<sequence>MDDGPPRKRQNREHVCLYDAVAGRAGFEGFLSEPQPSKYRDTVSTSHAAVPPEEVLFRRAGAPARYEENDIYSAERHLSPSQRLPDSDVLKALHTYASDYYAAATDDEGKDDFKSLDETTLLALGVLLEEAAYEALGETGDLALVEAADDEEHVKPHRTKSWTNARRPKNSTKKGNPKSKSQVKGEPMSDA</sequence>
<evidence type="ECO:0000313" key="1">
    <source>
        <dbReference type="EMBL" id="KAK3715740.1"/>
    </source>
</evidence>
<organism evidence="1 2">
    <name type="scientific">Vermiconidia calcicola</name>
    <dbReference type="NCBI Taxonomy" id="1690605"/>
    <lineage>
        <taxon>Eukaryota</taxon>
        <taxon>Fungi</taxon>
        <taxon>Dikarya</taxon>
        <taxon>Ascomycota</taxon>
        <taxon>Pezizomycotina</taxon>
        <taxon>Dothideomycetes</taxon>
        <taxon>Dothideomycetidae</taxon>
        <taxon>Mycosphaerellales</taxon>
        <taxon>Extremaceae</taxon>
        <taxon>Vermiconidia</taxon>
    </lineage>
</organism>
<name>A0ACC3NEX1_9PEZI</name>